<feature type="region of interest" description="Disordered" evidence="1">
    <location>
        <begin position="1"/>
        <end position="53"/>
    </location>
</feature>
<reference evidence="3 4" key="1">
    <citation type="submission" date="2019-03" db="EMBL/GenBank/DDBJ databases">
        <authorList>
            <person name="Gaulin E."/>
            <person name="Dumas B."/>
        </authorList>
    </citation>
    <scope>NUCLEOTIDE SEQUENCE [LARGE SCALE GENOMIC DNA]</scope>
    <source>
        <strain evidence="3">CBS 568.67</strain>
    </source>
</reference>
<evidence type="ECO:0000313" key="4">
    <source>
        <dbReference type="Proteomes" id="UP000332933"/>
    </source>
</evidence>
<dbReference type="EMBL" id="CAADRA010005552">
    <property type="protein sequence ID" value="VFT91049.1"/>
    <property type="molecule type" value="Genomic_DNA"/>
</dbReference>
<feature type="compositionally biased region" description="Basic residues" evidence="1">
    <location>
        <begin position="26"/>
        <end position="37"/>
    </location>
</feature>
<accession>A0A485L066</accession>
<dbReference type="EMBL" id="VJMH01005531">
    <property type="protein sequence ID" value="KAF0694918.1"/>
    <property type="molecule type" value="Genomic_DNA"/>
</dbReference>
<dbReference type="AlphaFoldDB" id="A0A485L066"/>
<evidence type="ECO:0000313" key="3">
    <source>
        <dbReference type="EMBL" id="VFT91049.1"/>
    </source>
</evidence>
<feature type="compositionally biased region" description="Basic and acidic residues" evidence="1">
    <location>
        <begin position="43"/>
        <end position="53"/>
    </location>
</feature>
<name>A0A485L066_9STRA</name>
<gene>
    <name evidence="3" type="primary">Aste57867_14224</name>
    <name evidence="2" type="ORF">As57867_014173</name>
    <name evidence="3" type="ORF">ASTE57867_14224</name>
</gene>
<proteinExistence type="predicted"/>
<organism evidence="3 4">
    <name type="scientific">Aphanomyces stellatus</name>
    <dbReference type="NCBI Taxonomy" id="120398"/>
    <lineage>
        <taxon>Eukaryota</taxon>
        <taxon>Sar</taxon>
        <taxon>Stramenopiles</taxon>
        <taxon>Oomycota</taxon>
        <taxon>Saprolegniomycetes</taxon>
        <taxon>Saprolegniales</taxon>
        <taxon>Verrucalvaceae</taxon>
        <taxon>Aphanomyces</taxon>
    </lineage>
</organism>
<evidence type="ECO:0000313" key="2">
    <source>
        <dbReference type="EMBL" id="KAF0694918.1"/>
    </source>
</evidence>
<evidence type="ECO:0000256" key="1">
    <source>
        <dbReference type="SAM" id="MobiDB-lite"/>
    </source>
</evidence>
<feature type="compositionally biased region" description="Basic and acidic residues" evidence="1">
    <location>
        <begin position="13"/>
        <end position="25"/>
    </location>
</feature>
<protein>
    <submittedName>
        <fullName evidence="3">Aste57867_14224 protein</fullName>
    </submittedName>
</protein>
<keyword evidence="4" id="KW-1185">Reference proteome</keyword>
<dbReference type="Proteomes" id="UP000332933">
    <property type="component" value="Unassembled WGS sequence"/>
</dbReference>
<sequence length="389" mass="44145">MTNAATAPSSEDESTRGHTTEDILLRKRRLRRERKKQMQSLYRETKKREGDALQETHDQLEQALRDLRLAVQTERQRGSLPWKDIAAALSADNDAAHDCNMRLKVQLANVQTLVRAMHAWVTTPRTVRFALLFHFVSSSSQAIPLATSWRDVTLPFDPAARLLGKKWIATRMYHHTDRVFHDHGLARRGAASDDFSSSSVEFTDHGVEYTMCHEFVVPGPRDVVAEGFRQSTCATFMMNMLFPITTSTAKEVTASTTLHQMVSQTGDHVNVLAAEFRDADRVVVVVQQIHHDDLWPHNHMQRDRSIWMELTRASAHETAIRVVYRMAGRRNADGGPVPFATEALVSGCDLSHVPKAMHESMFRQHIQELMPLAQARTRQIFQVPPLVSQ</sequence>
<reference evidence="2" key="2">
    <citation type="submission" date="2019-06" db="EMBL/GenBank/DDBJ databases">
        <title>Genomics analysis of Aphanomyces spp. identifies a new class of oomycete effector associated with host adaptation.</title>
        <authorList>
            <person name="Gaulin E."/>
        </authorList>
    </citation>
    <scope>NUCLEOTIDE SEQUENCE</scope>
    <source>
        <strain evidence="2">CBS 578.67</strain>
    </source>
</reference>